<feature type="non-terminal residue" evidence="2">
    <location>
        <position position="105"/>
    </location>
</feature>
<dbReference type="RefSeq" id="XP_002764826.1">
    <property type="nucleotide sequence ID" value="XM_002764780.1"/>
</dbReference>
<organism evidence="3">
    <name type="scientific">Perkinsus marinus (strain ATCC 50983 / TXsc)</name>
    <dbReference type="NCBI Taxonomy" id="423536"/>
    <lineage>
        <taxon>Eukaryota</taxon>
        <taxon>Sar</taxon>
        <taxon>Alveolata</taxon>
        <taxon>Perkinsozoa</taxon>
        <taxon>Perkinsea</taxon>
        <taxon>Perkinsida</taxon>
        <taxon>Perkinsidae</taxon>
        <taxon>Perkinsus</taxon>
    </lineage>
</organism>
<dbReference type="Proteomes" id="UP000007800">
    <property type="component" value="Unassembled WGS sequence"/>
</dbReference>
<dbReference type="AlphaFoldDB" id="C5M0D6"/>
<reference evidence="2 3" key="1">
    <citation type="submission" date="2008-07" db="EMBL/GenBank/DDBJ databases">
        <authorList>
            <person name="El-Sayed N."/>
            <person name="Caler E."/>
            <person name="Inman J."/>
            <person name="Amedeo P."/>
            <person name="Hass B."/>
            <person name="Wortman J."/>
        </authorList>
    </citation>
    <scope>NUCLEOTIDE SEQUENCE [LARGE SCALE GENOMIC DNA]</scope>
    <source>
        <strain evidence="3">ATCC 50983 / TXsc</strain>
    </source>
</reference>
<protein>
    <recommendedName>
        <fullName evidence="1">Integrase zinc-binding domain-containing protein</fullName>
    </recommendedName>
</protein>
<dbReference type="GeneID" id="9055290"/>
<sequence>LYWYRNKVYLPPSLRGRVITSVHEATVHGGILPVVEIVGRYYCWPSLRADVETVLRQCPSETCEKNKAKLFPLVTGDPRRLASGPWVICASDVTHIDSRPLLSRI</sequence>
<accession>C5M0D6</accession>
<dbReference type="Gene3D" id="1.10.340.70">
    <property type="match status" value="1"/>
</dbReference>
<proteinExistence type="predicted"/>
<evidence type="ECO:0000313" key="3">
    <source>
        <dbReference type="Proteomes" id="UP000007800"/>
    </source>
</evidence>
<evidence type="ECO:0000313" key="2">
    <source>
        <dbReference type="EMBL" id="EEQ97543.1"/>
    </source>
</evidence>
<dbReference type="Pfam" id="PF17921">
    <property type="entry name" value="Integrase_H2C2"/>
    <property type="match status" value="1"/>
</dbReference>
<gene>
    <name evidence="2" type="ORF">Pmar_PMAR009240</name>
</gene>
<dbReference type="EMBL" id="GG687085">
    <property type="protein sequence ID" value="EEQ97543.1"/>
    <property type="molecule type" value="Genomic_DNA"/>
</dbReference>
<feature type="non-terminal residue" evidence="2">
    <location>
        <position position="1"/>
    </location>
</feature>
<dbReference type="InParanoid" id="C5M0D6"/>
<dbReference type="InterPro" id="IPR041588">
    <property type="entry name" value="Integrase_H2C2"/>
</dbReference>
<keyword evidence="3" id="KW-1185">Reference proteome</keyword>
<evidence type="ECO:0000259" key="1">
    <source>
        <dbReference type="Pfam" id="PF17921"/>
    </source>
</evidence>
<feature type="domain" description="Integrase zinc-binding" evidence="1">
    <location>
        <begin position="11"/>
        <end position="68"/>
    </location>
</feature>
<name>C5M0D6_PERM5</name>